<dbReference type="PANTHER" id="PTHR46609:SF6">
    <property type="entry name" value="EXONUCLEASE, PHAGE-TYPE_RECB, C-TERMINAL DOMAIN-CONTAINING PROTEIN-RELATED"/>
    <property type="match status" value="1"/>
</dbReference>
<evidence type="ECO:0000259" key="1">
    <source>
        <dbReference type="Pfam" id="PF09588"/>
    </source>
</evidence>
<dbReference type="SUPFAM" id="SSF52980">
    <property type="entry name" value="Restriction endonuclease-like"/>
    <property type="match status" value="1"/>
</dbReference>
<name>A0A0F9NI55_9ZZZZ</name>
<dbReference type="InterPro" id="IPR019080">
    <property type="entry name" value="YqaJ_viral_recombinase"/>
</dbReference>
<evidence type="ECO:0000313" key="2">
    <source>
        <dbReference type="EMBL" id="KKM88490.1"/>
    </source>
</evidence>
<gene>
    <name evidence="2" type="ORF">LCGC14_1258110</name>
</gene>
<comment type="caution">
    <text evidence="2">The sequence shown here is derived from an EMBL/GenBank/DDBJ whole genome shotgun (WGS) entry which is preliminary data.</text>
</comment>
<feature type="domain" description="YqaJ viral recombinase" evidence="1">
    <location>
        <begin position="14"/>
        <end position="149"/>
    </location>
</feature>
<organism evidence="2">
    <name type="scientific">marine sediment metagenome</name>
    <dbReference type="NCBI Taxonomy" id="412755"/>
    <lineage>
        <taxon>unclassified sequences</taxon>
        <taxon>metagenomes</taxon>
        <taxon>ecological metagenomes</taxon>
    </lineage>
</organism>
<dbReference type="InterPro" id="IPR011604">
    <property type="entry name" value="PDDEXK-like_dom_sf"/>
</dbReference>
<protein>
    <recommendedName>
        <fullName evidence="1">YqaJ viral recombinase domain-containing protein</fullName>
    </recommendedName>
</protein>
<reference evidence="2" key="1">
    <citation type="journal article" date="2015" name="Nature">
        <title>Complex archaea that bridge the gap between prokaryotes and eukaryotes.</title>
        <authorList>
            <person name="Spang A."/>
            <person name="Saw J.H."/>
            <person name="Jorgensen S.L."/>
            <person name="Zaremba-Niedzwiedzka K."/>
            <person name="Martijn J."/>
            <person name="Lind A.E."/>
            <person name="van Eijk R."/>
            <person name="Schleper C."/>
            <person name="Guy L."/>
            <person name="Ettema T.J."/>
        </authorList>
    </citation>
    <scope>NUCLEOTIDE SEQUENCE</scope>
</reference>
<proteinExistence type="predicted"/>
<accession>A0A0F9NI55</accession>
<dbReference type="InterPro" id="IPR051703">
    <property type="entry name" value="NF-kappa-B_Signaling_Reg"/>
</dbReference>
<dbReference type="PANTHER" id="PTHR46609">
    <property type="entry name" value="EXONUCLEASE, PHAGE-TYPE/RECB, C-TERMINAL DOMAIN-CONTAINING PROTEIN"/>
    <property type="match status" value="1"/>
</dbReference>
<sequence length="357" mass="39536">MATQVKPEITRESWLEQRRTGIGGSDVAALLGKDPFGGNPATLYDDKLGLVPDEPPTPVMEAGRILESTVAMLYSEATDRKIRSQPMRRHKEHPFMVGNIDRQILKDPRGPGVLEIKCPGLKVFADAKAYGLGVAYILQMQHYLEVFGYAWGSFAVFGRERWKLLHFDVERDADVGAFLVEEETKFWRAVENRERPSEVAPDLPDLPEVSGEVVVRTDPEWLVAVAALAEARNLTKTAGELEAVAKGAVKSLMGGFGIQEGGGYRFYHQEREGRAQHAQTVKAIEKLRPLDPMKVVDAIVIGLGDASNNITLQGYDVRAAVAEWVVDCAMDLDALKKIGKPFPHFQGFPLKVEVEEE</sequence>
<dbReference type="NCBIfam" id="TIGR03033">
    <property type="entry name" value="phage_rel_nuc"/>
    <property type="match status" value="1"/>
</dbReference>
<dbReference type="AlphaFoldDB" id="A0A0F9NI55"/>
<dbReference type="InterPro" id="IPR011335">
    <property type="entry name" value="Restrct_endonuc-II-like"/>
</dbReference>
<dbReference type="EMBL" id="LAZR01006952">
    <property type="protein sequence ID" value="KKM88490.1"/>
    <property type="molecule type" value="Genomic_DNA"/>
</dbReference>
<dbReference type="Gene3D" id="3.90.320.10">
    <property type="match status" value="1"/>
</dbReference>
<dbReference type="Pfam" id="PF09588">
    <property type="entry name" value="YqaJ"/>
    <property type="match status" value="1"/>
</dbReference>
<dbReference type="InterPro" id="IPR017482">
    <property type="entry name" value="Lambda-type_endonuclease"/>
</dbReference>